<dbReference type="InterPro" id="IPR052355">
    <property type="entry name" value="CENP-V-like"/>
</dbReference>
<dbReference type="SUPFAM" id="SSF51316">
    <property type="entry name" value="Mss4-like"/>
    <property type="match status" value="1"/>
</dbReference>
<evidence type="ECO:0000256" key="3">
    <source>
        <dbReference type="ARBA" id="ARBA00022833"/>
    </source>
</evidence>
<keyword evidence="7" id="KW-1185">Reference proteome</keyword>
<proteinExistence type="inferred from homology"/>
<protein>
    <submittedName>
        <fullName evidence="5">GFA family protein</fullName>
    </submittedName>
</protein>
<organism evidence="5 8">
    <name type="scientific">Bradyrhizobium zhengyangense</name>
    <dbReference type="NCBI Taxonomy" id="2911009"/>
    <lineage>
        <taxon>Bacteria</taxon>
        <taxon>Pseudomonadati</taxon>
        <taxon>Pseudomonadota</taxon>
        <taxon>Alphaproteobacteria</taxon>
        <taxon>Hyphomicrobiales</taxon>
        <taxon>Nitrobacteraceae</taxon>
        <taxon>Bradyrhizobium</taxon>
    </lineage>
</organism>
<dbReference type="InterPro" id="IPR011057">
    <property type="entry name" value="Mss4-like_sf"/>
</dbReference>
<keyword evidence="3" id="KW-0862">Zinc</keyword>
<comment type="similarity">
    <text evidence="1">Belongs to the Gfa family.</text>
</comment>
<reference evidence="5" key="1">
    <citation type="submission" date="2022-01" db="EMBL/GenBank/DDBJ databases">
        <title>Genome sequnece data of strain Bradyrhizobium sp. nov.</title>
        <authorList>
            <person name="Zhang J."/>
        </authorList>
    </citation>
    <scope>NUCLEOTIDE SEQUENCE</scope>
    <source>
        <strain evidence="6">WYCCWR 12774</strain>
        <strain evidence="5">WYCCWR 13023</strain>
    </source>
</reference>
<dbReference type="AlphaFoldDB" id="A0A9X1RBS3"/>
<dbReference type="GO" id="GO:0016846">
    <property type="term" value="F:carbon-sulfur lyase activity"/>
    <property type="evidence" value="ECO:0007669"/>
    <property type="project" value="InterPro"/>
</dbReference>
<dbReference type="InterPro" id="IPR006913">
    <property type="entry name" value="CENP-V/GFA"/>
</dbReference>
<dbReference type="EMBL" id="JAKLUA010000003">
    <property type="protein sequence ID" value="MCG2668057.1"/>
    <property type="molecule type" value="Genomic_DNA"/>
</dbReference>
<dbReference type="RefSeq" id="WP_237870925.1">
    <property type="nucleotide sequence ID" value="NZ_JAKLUA010000003.1"/>
</dbReference>
<dbReference type="GO" id="GO:0046872">
    <property type="term" value="F:metal ion binding"/>
    <property type="evidence" value="ECO:0007669"/>
    <property type="project" value="UniProtKB-KW"/>
</dbReference>
<evidence type="ECO:0000256" key="2">
    <source>
        <dbReference type="ARBA" id="ARBA00022723"/>
    </source>
</evidence>
<dbReference type="Proteomes" id="UP001139012">
    <property type="component" value="Unassembled WGS sequence"/>
</dbReference>
<dbReference type="Pfam" id="PF04828">
    <property type="entry name" value="GFA"/>
    <property type="match status" value="1"/>
</dbReference>
<sequence length="172" mass="19051">MVSLAITKHCPASNPLLRGTFRLTNARGQQQQETSMPTYRGACHCGAVTFRLMSDIAEPATCDCSLCRQRNALMTKAHEGALKMLGGGELLSVYEWNTHRAKHFFCSRCSIDTFHRKRAAPDHFGFNVFCLEDFDPASVAVRATEGIGMSAMDPNARTQWPGPREVGWRGTV</sequence>
<dbReference type="PANTHER" id="PTHR28620:SF1">
    <property type="entry name" value="CENP-V_GFA DOMAIN-CONTAINING PROTEIN"/>
    <property type="match status" value="1"/>
</dbReference>
<dbReference type="EMBL" id="JAKLTY010000006">
    <property type="protein sequence ID" value="MCG2627310.1"/>
    <property type="molecule type" value="Genomic_DNA"/>
</dbReference>
<feature type="domain" description="CENP-V/GFA" evidence="4">
    <location>
        <begin position="39"/>
        <end position="153"/>
    </location>
</feature>
<gene>
    <name evidence="6" type="ORF">L6637_13920</name>
    <name evidence="5" type="ORF">L6654_11800</name>
</gene>
<evidence type="ECO:0000313" key="6">
    <source>
        <dbReference type="EMBL" id="MCG2668057.1"/>
    </source>
</evidence>
<name>A0A9X1RBS3_9BRAD</name>
<dbReference type="Proteomes" id="UP001139054">
    <property type="component" value="Unassembled WGS sequence"/>
</dbReference>
<keyword evidence="2" id="KW-0479">Metal-binding</keyword>
<evidence type="ECO:0000259" key="4">
    <source>
        <dbReference type="PROSITE" id="PS51891"/>
    </source>
</evidence>
<comment type="caution">
    <text evidence="5">The sequence shown here is derived from an EMBL/GenBank/DDBJ whole genome shotgun (WGS) entry which is preliminary data.</text>
</comment>
<dbReference type="Gene3D" id="2.170.150.70">
    <property type="match status" value="1"/>
</dbReference>
<evidence type="ECO:0000313" key="7">
    <source>
        <dbReference type="Proteomes" id="UP001139012"/>
    </source>
</evidence>
<evidence type="ECO:0000313" key="8">
    <source>
        <dbReference type="Proteomes" id="UP001139054"/>
    </source>
</evidence>
<dbReference type="PROSITE" id="PS51891">
    <property type="entry name" value="CENP_V_GFA"/>
    <property type="match status" value="1"/>
</dbReference>
<dbReference type="PANTHER" id="PTHR28620">
    <property type="entry name" value="CENTROMERE PROTEIN V"/>
    <property type="match status" value="1"/>
</dbReference>
<evidence type="ECO:0000256" key="1">
    <source>
        <dbReference type="ARBA" id="ARBA00005495"/>
    </source>
</evidence>
<accession>A0A9X1RBS3</accession>
<evidence type="ECO:0000313" key="5">
    <source>
        <dbReference type="EMBL" id="MCG2627310.1"/>
    </source>
</evidence>